<reference evidence="3 4" key="1">
    <citation type="submission" date="2019-03" db="EMBL/GenBank/DDBJ databases">
        <title>Genomic Encyclopedia of Type Strains, Phase III (KMG-III): the genomes of soil and plant-associated and newly described type strains.</title>
        <authorList>
            <person name="Whitman W."/>
        </authorList>
    </citation>
    <scope>NUCLEOTIDE SEQUENCE [LARGE SCALE GENOMIC DNA]</scope>
    <source>
        <strain evidence="3 4">VKM Ac-2527</strain>
    </source>
</reference>
<dbReference type="AlphaFoldDB" id="A0A4R6K5N1"/>
<protein>
    <recommendedName>
        <fullName evidence="2">ARB-07466-like C-terminal domain-containing protein</fullName>
    </recommendedName>
</protein>
<keyword evidence="1" id="KW-1133">Transmembrane helix</keyword>
<feature type="transmembrane region" description="Helical" evidence="1">
    <location>
        <begin position="20"/>
        <end position="39"/>
    </location>
</feature>
<evidence type="ECO:0000259" key="2">
    <source>
        <dbReference type="Pfam" id="PF26571"/>
    </source>
</evidence>
<keyword evidence="1" id="KW-0472">Membrane</keyword>
<sequence>MYSARDLADAAGLGSAGGLVTKVAAVGAFVVLMVVVMLAPFGARGDQVSAACPPGAPGGANDPQIRGPLRVVQISYARIIDKVAADRGLPGQATLVALMTALQESQLQNLTYGDRDSVGLFQQRPSAGWGTVQQILDPVYSAEAFFGGVNPPSPPGLVDIDGWDSMPYTVVAQAVQVSAFPDAYARHEDTAREIAEEAGIDLNRAGDPYAGRSGPRPVTTVAPLTAAPANAQCGGGLINGRPIAGNWPTEQQSVPDPTGTGGMVTPRTAAWVRAAQAALQRPTMSCWDAHLWNPTSDHPLGKACDLFVGGDGRKLAAARAKGDQIANWTIQTADRTGVRYIIWYGRIWSARTGQWREYNGGGVYNPTDATGGHYDHVHVSLY</sequence>
<comment type="caution">
    <text evidence="3">The sequence shown here is derived from an EMBL/GenBank/DDBJ whole genome shotgun (WGS) entry which is preliminary data.</text>
</comment>
<keyword evidence="1" id="KW-0812">Transmembrane</keyword>
<name>A0A4R6K5N1_9ACTN</name>
<dbReference type="Proteomes" id="UP000295388">
    <property type="component" value="Unassembled WGS sequence"/>
</dbReference>
<feature type="domain" description="ARB-07466-like C-terminal" evidence="2">
    <location>
        <begin position="261"/>
        <end position="362"/>
    </location>
</feature>
<keyword evidence="4" id="KW-1185">Reference proteome</keyword>
<dbReference type="EMBL" id="SNWQ01000015">
    <property type="protein sequence ID" value="TDO44572.1"/>
    <property type="molecule type" value="Genomic_DNA"/>
</dbReference>
<organism evidence="3 4">
    <name type="scientific">Kribbella caucasensis</name>
    <dbReference type="NCBI Taxonomy" id="2512215"/>
    <lineage>
        <taxon>Bacteria</taxon>
        <taxon>Bacillati</taxon>
        <taxon>Actinomycetota</taxon>
        <taxon>Actinomycetes</taxon>
        <taxon>Propionibacteriales</taxon>
        <taxon>Kribbellaceae</taxon>
        <taxon>Kribbella</taxon>
    </lineage>
</organism>
<dbReference type="Pfam" id="PF26571">
    <property type="entry name" value="VldE"/>
    <property type="match status" value="1"/>
</dbReference>
<proteinExistence type="predicted"/>
<dbReference type="InterPro" id="IPR058593">
    <property type="entry name" value="ARB_07466-like_C"/>
</dbReference>
<gene>
    <name evidence="3" type="ORF">EV643_11572</name>
</gene>
<evidence type="ECO:0000313" key="4">
    <source>
        <dbReference type="Proteomes" id="UP000295388"/>
    </source>
</evidence>
<evidence type="ECO:0000313" key="3">
    <source>
        <dbReference type="EMBL" id="TDO44572.1"/>
    </source>
</evidence>
<evidence type="ECO:0000256" key="1">
    <source>
        <dbReference type="SAM" id="Phobius"/>
    </source>
</evidence>
<accession>A0A4R6K5N1</accession>